<dbReference type="InterPro" id="IPR055348">
    <property type="entry name" value="DctQ"/>
</dbReference>
<comment type="subcellular location">
    <subcellularLocation>
        <location evidence="1 9">Cell inner membrane</location>
        <topology evidence="1 9">Multi-pass membrane protein</topology>
    </subcellularLocation>
</comment>
<gene>
    <name evidence="11" type="ORF">ABID37_001461</name>
</gene>
<evidence type="ECO:0000256" key="8">
    <source>
        <dbReference type="ARBA" id="ARBA00038436"/>
    </source>
</evidence>
<proteinExistence type="inferred from homology"/>
<feature type="transmembrane region" description="Helical" evidence="9">
    <location>
        <begin position="12"/>
        <end position="39"/>
    </location>
</feature>
<dbReference type="EMBL" id="JBEPML010000004">
    <property type="protein sequence ID" value="MET3791253.1"/>
    <property type="molecule type" value="Genomic_DNA"/>
</dbReference>
<feature type="transmembrane region" description="Helical" evidence="9">
    <location>
        <begin position="129"/>
        <end position="152"/>
    </location>
</feature>
<keyword evidence="2 9" id="KW-0813">Transport</keyword>
<dbReference type="PANTHER" id="PTHR35011:SF2">
    <property type="entry name" value="2,3-DIKETO-L-GULONATE TRAP TRANSPORTER SMALL PERMEASE PROTEIN YIAM"/>
    <property type="match status" value="1"/>
</dbReference>
<keyword evidence="7 9" id="KW-0472">Membrane</keyword>
<dbReference type="RefSeq" id="WP_354193591.1">
    <property type="nucleotide sequence ID" value="NZ_JBEPML010000004.1"/>
</dbReference>
<comment type="subunit">
    <text evidence="9">The complex comprises the extracytoplasmic solute receptor protein and the two transmembrane proteins.</text>
</comment>
<evidence type="ECO:0000313" key="11">
    <source>
        <dbReference type="EMBL" id="MET3791253.1"/>
    </source>
</evidence>
<dbReference type="Proteomes" id="UP001549076">
    <property type="component" value="Unassembled WGS sequence"/>
</dbReference>
<protein>
    <recommendedName>
        <fullName evidence="9">TRAP transporter small permease protein</fullName>
    </recommendedName>
</protein>
<dbReference type="PANTHER" id="PTHR35011">
    <property type="entry name" value="2,3-DIKETO-L-GULONATE TRAP TRANSPORTER SMALL PERMEASE PROTEIN YIAM"/>
    <property type="match status" value="1"/>
</dbReference>
<evidence type="ECO:0000256" key="3">
    <source>
        <dbReference type="ARBA" id="ARBA00022475"/>
    </source>
</evidence>
<accession>A0ABV2MWR9</accession>
<evidence type="ECO:0000256" key="6">
    <source>
        <dbReference type="ARBA" id="ARBA00022989"/>
    </source>
</evidence>
<evidence type="ECO:0000256" key="9">
    <source>
        <dbReference type="RuleBase" id="RU369079"/>
    </source>
</evidence>
<evidence type="ECO:0000256" key="1">
    <source>
        <dbReference type="ARBA" id="ARBA00004429"/>
    </source>
</evidence>
<keyword evidence="6 9" id="KW-1133">Transmembrane helix</keyword>
<dbReference type="Pfam" id="PF04290">
    <property type="entry name" value="DctQ"/>
    <property type="match status" value="1"/>
</dbReference>
<feature type="transmembrane region" description="Helical" evidence="9">
    <location>
        <begin position="51"/>
        <end position="69"/>
    </location>
</feature>
<name>A0ABV2MWR9_9HYPH</name>
<evidence type="ECO:0000259" key="10">
    <source>
        <dbReference type="Pfam" id="PF04290"/>
    </source>
</evidence>
<evidence type="ECO:0000256" key="7">
    <source>
        <dbReference type="ARBA" id="ARBA00023136"/>
    </source>
</evidence>
<evidence type="ECO:0000256" key="5">
    <source>
        <dbReference type="ARBA" id="ARBA00022692"/>
    </source>
</evidence>
<comment type="caution">
    <text evidence="11">The sequence shown here is derived from an EMBL/GenBank/DDBJ whole genome shotgun (WGS) entry which is preliminary data.</text>
</comment>
<comment type="similarity">
    <text evidence="8 9">Belongs to the TRAP transporter small permease family.</text>
</comment>
<comment type="function">
    <text evidence="9">Part of the tripartite ATP-independent periplasmic (TRAP) transport system.</text>
</comment>
<keyword evidence="4 9" id="KW-0997">Cell inner membrane</keyword>
<sequence length="178" mass="19665">MRKYLLSAEQWLVRVEGLCILLAFSGLIGIMFLQVLYRFVLSDPLAFTEEISRICMIWLVFIGGARALYEAEHFIVDFVVNAMPPALSNSVGYLIDAVTLIFMSVMAWVGFRTSFFGASQIMPALGISVIVQTIAMPLGFAMMLVHALVFLVKRRHIGVPDAATIAQRDGVVHEPVGV</sequence>
<reference evidence="11 12" key="1">
    <citation type="submission" date="2024-06" db="EMBL/GenBank/DDBJ databases">
        <title>Genomic Encyclopedia of Type Strains, Phase IV (KMG-IV): sequencing the most valuable type-strain genomes for metagenomic binning, comparative biology and taxonomic classification.</title>
        <authorList>
            <person name="Goeker M."/>
        </authorList>
    </citation>
    <scope>NUCLEOTIDE SEQUENCE [LARGE SCALE GENOMIC DNA]</scope>
    <source>
        <strain evidence="11 12">DSM 27865</strain>
    </source>
</reference>
<keyword evidence="5 9" id="KW-0812">Transmembrane</keyword>
<keyword evidence="12" id="KW-1185">Reference proteome</keyword>
<feature type="domain" description="Tripartite ATP-independent periplasmic transporters DctQ component" evidence="10">
    <location>
        <begin position="27"/>
        <end position="154"/>
    </location>
</feature>
<dbReference type="InterPro" id="IPR007387">
    <property type="entry name" value="TRAP_DctQ"/>
</dbReference>
<evidence type="ECO:0000256" key="2">
    <source>
        <dbReference type="ARBA" id="ARBA00022448"/>
    </source>
</evidence>
<organism evidence="11 12">
    <name type="scientific">Aquamicrobium terrae</name>
    <dbReference type="NCBI Taxonomy" id="1324945"/>
    <lineage>
        <taxon>Bacteria</taxon>
        <taxon>Pseudomonadati</taxon>
        <taxon>Pseudomonadota</taxon>
        <taxon>Alphaproteobacteria</taxon>
        <taxon>Hyphomicrobiales</taxon>
        <taxon>Phyllobacteriaceae</taxon>
        <taxon>Aquamicrobium</taxon>
    </lineage>
</organism>
<feature type="transmembrane region" description="Helical" evidence="9">
    <location>
        <begin position="90"/>
        <end position="109"/>
    </location>
</feature>
<evidence type="ECO:0000256" key="4">
    <source>
        <dbReference type="ARBA" id="ARBA00022519"/>
    </source>
</evidence>
<evidence type="ECO:0000313" key="12">
    <source>
        <dbReference type="Proteomes" id="UP001549076"/>
    </source>
</evidence>
<keyword evidence="3" id="KW-1003">Cell membrane</keyword>